<dbReference type="GO" id="GO:0004672">
    <property type="term" value="F:protein kinase activity"/>
    <property type="evidence" value="ECO:0007669"/>
    <property type="project" value="InterPro"/>
</dbReference>
<dbReference type="InterPro" id="IPR011989">
    <property type="entry name" value="ARM-like"/>
</dbReference>
<dbReference type="SUPFAM" id="SSF48371">
    <property type="entry name" value="ARM repeat"/>
    <property type="match status" value="1"/>
</dbReference>
<feature type="region of interest" description="Disordered" evidence="2">
    <location>
        <begin position="604"/>
        <end position="757"/>
    </location>
</feature>
<dbReference type="InterPro" id="IPR016024">
    <property type="entry name" value="ARM-type_fold"/>
</dbReference>
<evidence type="ECO:0000256" key="2">
    <source>
        <dbReference type="SAM" id="MobiDB-lite"/>
    </source>
</evidence>
<dbReference type="PANTHER" id="PTHR12984:SF3">
    <property type="entry name" value="N-TERMINAL KINASE-LIKE PROTEIN"/>
    <property type="match status" value="1"/>
</dbReference>
<dbReference type="PROSITE" id="PS50011">
    <property type="entry name" value="PROTEIN_KINASE_DOM"/>
    <property type="match status" value="1"/>
</dbReference>
<evidence type="ECO:0000259" key="3">
    <source>
        <dbReference type="PROSITE" id="PS50011"/>
    </source>
</evidence>
<evidence type="ECO:0000256" key="1">
    <source>
        <dbReference type="PROSITE-ProRule" id="PRU00103"/>
    </source>
</evidence>
<dbReference type="InterPro" id="IPR051177">
    <property type="entry name" value="CIK-Related_Protein"/>
</dbReference>
<feature type="compositionally biased region" description="Low complexity" evidence="2">
    <location>
        <begin position="724"/>
        <end position="739"/>
    </location>
</feature>
<sequence length="757" mass="80411">MSMFSSLSGLFGKESPLKYDVLEERAGGWGWHGWAHHAGKAKEGGEDVSVFVFKASSPSDAQLPAARAAMRRARTLRHPALLRCHDAVEVEKGVSGRDPGPVVYVVTEPCQPLQPALAELDREGLRGREREEYLAFGLRQVAEAVSFLNNDCKMSHCAVSAAAIAVTPSLDFRLHAFDFLDAWWAKKGDPAPPSEGVRAAGAACAPHTQLVCQELANGDWDVLRNAPPWSIDAWGLGVAMQEVFRGGELRAVEQLREMQAIPRALAPAYQRLLSSTPARRLNPKKLLEQCDFFSNALTDFLGFLDNLALKDGADKESFFRRMPAALDAISPVISRRKVLPLLAKALEFGGAPASGLGAMLKIGAGLSPEEFASQILPVMVRLFSSNDRAVRISLLQNMDAIGPHLTPELIEAQVYKDLEKGFADTSAFLRELTLKSLPMLAPKMKQATLNSSALKHLAKLQVDEEPAIRTNTTICLGNIARHLGDASRKRVLINAFGRALKDTFAPARAAGLMALSATMVYYTCQELAQRVMPSASVLLVDGDEAVRAKAFACVDAAMARLRERDEDVRAGREERAGADTTGDTQGGTMSSLLGWAASAAVAAGASPAKPPKPAVASQPRDVRPPASDSRPAAAAPAAAPAARPTPALGQDGPQLAADGPEDAEDGWGSDDDLNLSLDPMSIVGNNNANSSKGGGGTGTTAADMAADQDDDDGWADMDDALPKPVIRPSAVPRPRPAASGKKARTSLKLGAKKLAAD</sequence>
<protein>
    <recommendedName>
        <fullName evidence="3">Protein kinase domain-containing protein</fullName>
    </recommendedName>
</protein>
<accession>A0A7S3BKH6</accession>
<feature type="compositionally biased region" description="Acidic residues" evidence="2">
    <location>
        <begin position="659"/>
        <end position="673"/>
    </location>
</feature>
<dbReference type="AlphaFoldDB" id="A0A7S3BKH6"/>
<dbReference type="PROSITE" id="PS50077">
    <property type="entry name" value="HEAT_REPEAT"/>
    <property type="match status" value="1"/>
</dbReference>
<feature type="compositionally biased region" description="Acidic residues" evidence="2">
    <location>
        <begin position="706"/>
        <end position="719"/>
    </location>
</feature>
<dbReference type="EMBL" id="HBHY01010459">
    <property type="protein sequence ID" value="CAE0138137.1"/>
    <property type="molecule type" value="Transcribed_RNA"/>
</dbReference>
<name>A0A7S3BKH6_9VIRI</name>
<evidence type="ECO:0000313" key="4">
    <source>
        <dbReference type="EMBL" id="CAE0138137.1"/>
    </source>
</evidence>
<feature type="domain" description="Protein kinase" evidence="3">
    <location>
        <begin position="21"/>
        <end position="293"/>
    </location>
</feature>
<dbReference type="Gene3D" id="1.25.10.10">
    <property type="entry name" value="Leucine-rich Repeat Variant"/>
    <property type="match status" value="1"/>
</dbReference>
<dbReference type="GO" id="GO:0005524">
    <property type="term" value="F:ATP binding"/>
    <property type="evidence" value="ECO:0007669"/>
    <property type="project" value="InterPro"/>
</dbReference>
<dbReference type="InterPro" id="IPR021133">
    <property type="entry name" value="HEAT_type_2"/>
</dbReference>
<gene>
    <name evidence="4" type="ORF">PSIN1315_LOCUS6759</name>
</gene>
<feature type="region of interest" description="Disordered" evidence="2">
    <location>
        <begin position="564"/>
        <end position="590"/>
    </location>
</feature>
<dbReference type="SUPFAM" id="SSF56112">
    <property type="entry name" value="Protein kinase-like (PK-like)"/>
    <property type="match status" value="1"/>
</dbReference>
<dbReference type="Gene3D" id="3.30.200.20">
    <property type="entry name" value="Phosphorylase Kinase, domain 1"/>
    <property type="match status" value="1"/>
</dbReference>
<feature type="compositionally biased region" description="Basic and acidic residues" evidence="2">
    <location>
        <begin position="564"/>
        <end position="577"/>
    </location>
</feature>
<dbReference type="PANTHER" id="PTHR12984">
    <property type="entry name" value="SCY1-RELATED S/T PROTEIN KINASE-LIKE"/>
    <property type="match status" value="1"/>
</dbReference>
<dbReference type="Gene3D" id="1.10.510.10">
    <property type="entry name" value="Transferase(Phosphotransferase) domain 1"/>
    <property type="match status" value="1"/>
</dbReference>
<feature type="repeat" description="HEAT" evidence="1">
    <location>
        <begin position="375"/>
        <end position="413"/>
    </location>
</feature>
<reference evidence="4" key="1">
    <citation type="submission" date="2021-01" db="EMBL/GenBank/DDBJ databases">
        <authorList>
            <person name="Corre E."/>
            <person name="Pelletier E."/>
            <person name="Niang G."/>
            <person name="Scheremetjew M."/>
            <person name="Finn R."/>
            <person name="Kale V."/>
            <person name="Holt S."/>
            <person name="Cochrane G."/>
            <person name="Meng A."/>
            <person name="Brown T."/>
            <person name="Cohen L."/>
        </authorList>
    </citation>
    <scope>NUCLEOTIDE SEQUENCE</scope>
    <source>
        <strain evidence="4">RCC927</strain>
    </source>
</reference>
<proteinExistence type="predicted"/>
<dbReference type="InterPro" id="IPR011009">
    <property type="entry name" value="Kinase-like_dom_sf"/>
</dbReference>
<organism evidence="4">
    <name type="scientific">Prasinoderma singulare</name>
    <dbReference type="NCBI Taxonomy" id="676789"/>
    <lineage>
        <taxon>Eukaryota</taxon>
        <taxon>Viridiplantae</taxon>
        <taxon>Prasinodermophyta</taxon>
        <taxon>Prasinodermophyceae</taxon>
        <taxon>Prasinodermales</taxon>
        <taxon>Prasinodermaceae</taxon>
        <taxon>Prasinoderma</taxon>
    </lineage>
</organism>
<feature type="compositionally biased region" description="Low complexity" evidence="2">
    <location>
        <begin position="624"/>
        <end position="647"/>
    </location>
</feature>
<feature type="compositionally biased region" description="Low complexity" evidence="2">
    <location>
        <begin position="578"/>
        <end position="590"/>
    </location>
</feature>
<dbReference type="InterPro" id="IPR000719">
    <property type="entry name" value="Prot_kinase_dom"/>
</dbReference>